<protein>
    <submittedName>
        <fullName evidence="1">Uncharacterized protein</fullName>
    </submittedName>
</protein>
<evidence type="ECO:0000313" key="1">
    <source>
        <dbReference type="EMBL" id="SBT31684.1"/>
    </source>
</evidence>
<evidence type="ECO:0000313" key="4">
    <source>
        <dbReference type="Proteomes" id="UP000078555"/>
    </source>
</evidence>
<gene>
    <name evidence="1" type="ORF">POVWA1_008420</name>
    <name evidence="2" type="ORF">POVWA2_008410</name>
</gene>
<name>A0A1A8YJH6_PLAOA</name>
<accession>A0A1A8YJH6</accession>
<dbReference type="AlphaFoldDB" id="A0A1A8YJH6"/>
<reference evidence="4" key="2">
    <citation type="submission" date="2016-05" db="EMBL/GenBank/DDBJ databases">
        <authorList>
            <person name="Naeem R."/>
        </authorList>
    </citation>
    <scope>NUCLEOTIDE SEQUENCE [LARGE SCALE GENOMIC DNA]</scope>
</reference>
<dbReference type="Proteomes" id="UP000078550">
    <property type="component" value="Unassembled WGS sequence"/>
</dbReference>
<keyword evidence="4" id="KW-1185">Reference proteome</keyword>
<organism evidence="1 4">
    <name type="scientific">Plasmodium ovale wallikeri</name>
    <dbReference type="NCBI Taxonomy" id="864142"/>
    <lineage>
        <taxon>Eukaryota</taxon>
        <taxon>Sar</taxon>
        <taxon>Alveolata</taxon>
        <taxon>Apicomplexa</taxon>
        <taxon>Aconoidasida</taxon>
        <taxon>Haemosporida</taxon>
        <taxon>Plasmodiidae</taxon>
        <taxon>Plasmodium</taxon>
        <taxon>Plasmodium (Plasmodium)</taxon>
    </lineage>
</organism>
<reference evidence="1" key="3">
    <citation type="submission" date="2016-05" db="EMBL/GenBank/DDBJ databases">
        <authorList>
            <person name="Lavstsen T."/>
            <person name="Jespersen J.S."/>
        </authorList>
    </citation>
    <scope>NUCLEOTIDE SEQUENCE [LARGE SCALE GENOMIC DNA]</scope>
</reference>
<dbReference type="EMBL" id="FLRD01000023">
    <property type="protein sequence ID" value="SBT31684.1"/>
    <property type="molecule type" value="Genomic_DNA"/>
</dbReference>
<dbReference type="EMBL" id="FLRE01000031">
    <property type="protein sequence ID" value="SBT32223.1"/>
    <property type="molecule type" value="Genomic_DNA"/>
</dbReference>
<proteinExistence type="predicted"/>
<dbReference type="Proteomes" id="UP000078555">
    <property type="component" value="Unassembled WGS sequence"/>
</dbReference>
<reference evidence="3" key="1">
    <citation type="submission" date="2016-05" db="EMBL/GenBank/DDBJ databases">
        <authorList>
            <person name="Naeem Raeece"/>
        </authorList>
    </citation>
    <scope>NUCLEOTIDE SEQUENCE [LARGE SCALE GENOMIC DNA]</scope>
</reference>
<evidence type="ECO:0000313" key="3">
    <source>
        <dbReference type="Proteomes" id="UP000078550"/>
    </source>
</evidence>
<evidence type="ECO:0000313" key="2">
    <source>
        <dbReference type="EMBL" id="SBT32223.1"/>
    </source>
</evidence>
<sequence>MRPGTHAPEPRENPCRSILTLATVKYINTPFTQDGSTRMYSKMFCTNKNSQEGETNHIYVADITGKKKKKKKAYINIGEVEAEIFCYFLVCNCKVYNLIYQKR</sequence>